<evidence type="ECO:0000313" key="2">
    <source>
        <dbReference type="Proteomes" id="UP000821845"/>
    </source>
</evidence>
<keyword evidence="2" id="KW-1185">Reference proteome</keyword>
<name>A0ACB7SWI0_HYAAI</name>
<dbReference type="EMBL" id="CM023482">
    <property type="protein sequence ID" value="KAH6939572.1"/>
    <property type="molecule type" value="Genomic_DNA"/>
</dbReference>
<comment type="caution">
    <text evidence="1">The sequence shown here is derived from an EMBL/GenBank/DDBJ whole genome shotgun (WGS) entry which is preliminary data.</text>
</comment>
<accession>A0ACB7SWI0</accession>
<organism evidence="1 2">
    <name type="scientific">Hyalomma asiaticum</name>
    <name type="common">Tick</name>
    <dbReference type="NCBI Taxonomy" id="266040"/>
    <lineage>
        <taxon>Eukaryota</taxon>
        <taxon>Metazoa</taxon>
        <taxon>Ecdysozoa</taxon>
        <taxon>Arthropoda</taxon>
        <taxon>Chelicerata</taxon>
        <taxon>Arachnida</taxon>
        <taxon>Acari</taxon>
        <taxon>Parasitiformes</taxon>
        <taxon>Ixodida</taxon>
        <taxon>Ixodoidea</taxon>
        <taxon>Ixodidae</taxon>
        <taxon>Hyalomminae</taxon>
        <taxon>Hyalomma</taxon>
    </lineage>
</organism>
<evidence type="ECO:0000313" key="1">
    <source>
        <dbReference type="EMBL" id="KAH6939572.1"/>
    </source>
</evidence>
<gene>
    <name evidence="1" type="ORF">HPB50_019545</name>
</gene>
<protein>
    <submittedName>
        <fullName evidence="1">Uncharacterized protein</fullName>
    </submittedName>
</protein>
<reference evidence="1" key="1">
    <citation type="submission" date="2020-05" db="EMBL/GenBank/DDBJ databases">
        <title>Large-scale comparative analyses of tick genomes elucidate their genetic diversity and vector capacities.</title>
        <authorList>
            <person name="Jia N."/>
            <person name="Wang J."/>
            <person name="Shi W."/>
            <person name="Du L."/>
            <person name="Sun Y."/>
            <person name="Zhan W."/>
            <person name="Jiang J."/>
            <person name="Wang Q."/>
            <person name="Zhang B."/>
            <person name="Ji P."/>
            <person name="Sakyi L.B."/>
            <person name="Cui X."/>
            <person name="Yuan T."/>
            <person name="Jiang B."/>
            <person name="Yang W."/>
            <person name="Lam T.T.-Y."/>
            <person name="Chang Q."/>
            <person name="Ding S."/>
            <person name="Wang X."/>
            <person name="Zhu J."/>
            <person name="Ruan X."/>
            <person name="Zhao L."/>
            <person name="Wei J."/>
            <person name="Que T."/>
            <person name="Du C."/>
            <person name="Cheng J."/>
            <person name="Dai P."/>
            <person name="Han X."/>
            <person name="Huang E."/>
            <person name="Gao Y."/>
            <person name="Liu J."/>
            <person name="Shao H."/>
            <person name="Ye R."/>
            <person name="Li L."/>
            <person name="Wei W."/>
            <person name="Wang X."/>
            <person name="Wang C."/>
            <person name="Yang T."/>
            <person name="Huo Q."/>
            <person name="Li W."/>
            <person name="Guo W."/>
            <person name="Chen H."/>
            <person name="Zhou L."/>
            <person name="Ni X."/>
            <person name="Tian J."/>
            <person name="Zhou Y."/>
            <person name="Sheng Y."/>
            <person name="Liu T."/>
            <person name="Pan Y."/>
            <person name="Xia L."/>
            <person name="Li J."/>
            <person name="Zhao F."/>
            <person name="Cao W."/>
        </authorList>
    </citation>
    <scope>NUCLEOTIDE SEQUENCE</scope>
    <source>
        <strain evidence="1">Hyas-2018</strain>
    </source>
</reference>
<sequence length="355" mass="39386">MRARIEEGVVYSPHPYSPLAHDLTFYGFLMERLAVHGSRTALRAFILGKRRSGFDSVHEFCGDDEVLYEYEGLDSSGASFVEWTTGTTGPSKGVEIPQDRFLRKVSCLVGVEMLSAKDVLLGDCNISSYIAFFLWIVALHHGSTIAISRTCHTVPLDLFDVIKNIEIIDEVSQEVLGPMQRGEVLVNTPYAAAWYCGCPAAATDIMDEQGWLHTGDLGYYDHYGRLFLCGRLKTMLVCQTRKVAPVEIEHCLLEHAAVEEVAVLGVPAPDGEEFPAAVVVTKRGRSQDQELANDLKSFVAERTPSFMHLHGGVYFADALRKNTRGKVWLTAFRELLGTLSRMDSVDENAPGECIY</sequence>
<proteinExistence type="predicted"/>
<dbReference type="Proteomes" id="UP000821845">
    <property type="component" value="Chromosome 2"/>
</dbReference>